<dbReference type="Proteomes" id="UP000053695">
    <property type="component" value="Unassembled WGS sequence"/>
</dbReference>
<dbReference type="Pfam" id="PF22641">
    <property type="entry name" value="TiaS_TCKD"/>
    <property type="match status" value="1"/>
</dbReference>
<evidence type="ECO:0000256" key="5">
    <source>
        <dbReference type="ARBA" id="ARBA00022840"/>
    </source>
</evidence>
<dbReference type="OrthoDB" id="39189at2157"/>
<keyword evidence="1 6" id="KW-0963">Cytoplasm</keyword>
<dbReference type="GO" id="GO:0002101">
    <property type="term" value="P:tRNA wobble cytosine modification"/>
    <property type="evidence" value="ECO:0007669"/>
    <property type="project" value="UniProtKB-UniRule"/>
</dbReference>
<feature type="domain" description="TiaS-like TCKD" evidence="9">
    <location>
        <begin position="2"/>
        <end position="139"/>
    </location>
</feature>
<sequence>MFIGIDDTDSRERYCTTYIATLLMEELSNYKLDDPRLIRFNPMVKYKTRGNGGVAIRILDKVDERDKEEIKDITLKIIEKYSDMDNDNTNPGVVFLDEENYRNNINLLRDYYKKTLFDILDINFAEDILKKINADYYKFKLGRGIIGALGAIAFFGDYTYELIAYRKKENWGKKRRIDKESVIIMDKETFPYTYDNYDYENDKILIAPNTPCPVLFGIRGIDKDILIKAMEMIKGEEPERFMIFKTNHGTDAHLRRMKIKDIYPNTGVIVYGKVVNNPKDIEGGHVIFKISDGTGEISCAAYEPTKGFREIIRKLIVGDYVAVYGTVREEPLTINLEKIKILRLEKKYILDKRCPFCGGTLKAKGKKVGFKCRKCKKVIKYDKIKKIEVERDLKIGFYEVPGSARRHLSKPIQLIDLVEK</sequence>
<dbReference type="Gene3D" id="2.40.50.1010">
    <property type="match status" value="1"/>
</dbReference>
<evidence type="ECO:0000313" key="12">
    <source>
        <dbReference type="Proteomes" id="UP000053695"/>
    </source>
</evidence>
<dbReference type="InterPro" id="IPR024913">
    <property type="entry name" value="tRNA_Ile2__agm2C_synt"/>
</dbReference>
<dbReference type="PATRIC" id="fig|1069083.5.peg.270"/>
<dbReference type="Pfam" id="PF23783">
    <property type="entry name" value="Zn_ribbon_TiaS"/>
    <property type="match status" value="1"/>
</dbReference>
<dbReference type="EMBL" id="APMM01000009">
    <property type="protein sequence ID" value="ENN96610.1"/>
    <property type="molecule type" value="Genomic_DNA"/>
</dbReference>
<dbReference type="GO" id="GO:0005524">
    <property type="term" value="F:ATP binding"/>
    <property type="evidence" value="ECO:0007669"/>
    <property type="project" value="UniProtKB-KW"/>
</dbReference>
<comment type="similarity">
    <text evidence="6">Belongs to the TiaS family.</text>
</comment>
<protein>
    <recommendedName>
        <fullName evidence="6">tRNA(Ile2) 2-agmatinylcytidine synthetase TiaS</fullName>
        <shortName evidence="6">tRNA(Ile2)-agm2C synthetase</shortName>
        <ecNumber evidence="6">6.3.4.22</ecNumber>
    </recommendedName>
    <alternativeName>
        <fullName evidence="6">tRNA(Ile2) agmatidine synthetase</fullName>
    </alternativeName>
</protein>
<evidence type="ECO:0000313" key="11">
    <source>
        <dbReference type="EMBL" id="ENN96610.1"/>
    </source>
</evidence>
<dbReference type="GO" id="GO:0016879">
    <property type="term" value="F:ligase activity, forming carbon-nitrogen bonds"/>
    <property type="evidence" value="ECO:0007669"/>
    <property type="project" value="UniProtKB-UniRule"/>
</dbReference>
<dbReference type="PANTHER" id="PTHR40705:SF1">
    <property type="entry name" value="TRNA(ILE2) 2-AGMATINYLCYTIDINE SYNTHETASE TIAS"/>
    <property type="match status" value="1"/>
</dbReference>
<dbReference type="SUPFAM" id="SSF50249">
    <property type="entry name" value="Nucleic acid-binding proteins"/>
    <property type="match status" value="1"/>
</dbReference>
<dbReference type="GO" id="GO:0005737">
    <property type="term" value="C:cytoplasm"/>
    <property type="evidence" value="ECO:0007669"/>
    <property type="project" value="UniProtKB-SubCell"/>
</dbReference>
<evidence type="ECO:0000256" key="6">
    <source>
        <dbReference type="HAMAP-Rule" id="MF_01892"/>
    </source>
</evidence>
<comment type="caution">
    <text evidence="11">The sequence shown here is derived from an EMBL/GenBank/DDBJ whole genome shotgun (WGS) entry which is preliminary data.</text>
</comment>
<evidence type="ECO:0000259" key="10">
    <source>
        <dbReference type="Pfam" id="PF23783"/>
    </source>
</evidence>
<dbReference type="Pfam" id="PF01336">
    <property type="entry name" value="tRNA_anti-codon"/>
    <property type="match status" value="1"/>
</dbReference>
<dbReference type="Gene3D" id="3.30.70.2200">
    <property type="match status" value="1"/>
</dbReference>
<evidence type="ECO:0000259" key="8">
    <source>
        <dbReference type="Pfam" id="PF08489"/>
    </source>
</evidence>
<comment type="catalytic activity">
    <reaction evidence="6">
        <text>cytidine(34) in tRNA(Ile2) + agmatine + ATP + H2O = 2-agmatinylcytidine(34) in tRNA(Ile2) + AMP + 2 phosphate + 2 H(+)</text>
        <dbReference type="Rhea" id="RHEA:43608"/>
        <dbReference type="Rhea" id="RHEA-COMP:10625"/>
        <dbReference type="Rhea" id="RHEA-COMP:10626"/>
        <dbReference type="ChEBI" id="CHEBI:15377"/>
        <dbReference type="ChEBI" id="CHEBI:15378"/>
        <dbReference type="ChEBI" id="CHEBI:30616"/>
        <dbReference type="ChEBI" id="CHEBI:43474"/>
        <dbReference type="ChEBI" id="CHEBI:58145"/>
        <dbReference type="ChEBI" id="CHEBI:82748"/>
        <dbReference type="ChEBI" id="CHEBI:83545"/>
        <dbReference type="ChEBI" id="CHEBI:456215"/>
        <dbReference type="EC" id="6.3.4.22"/>
    </reaction>
</comment>
<dbReference type="InterPro" id="IPR013696">
    <property type="entry name" value="TiaS_FLD"/>
</dbReference>
<keyword evidence="3 6" id="KW-0819">tRNA processing</keyword>
<keyword evidence="5 6" id="KW-0067">ATP-binding</keyword>
<dbReference type="Pfam" id="PF08489">
    <property type="entry name" value="TiaS_FLD"/>
    <property type="match status" value="1"/>
</dbReference>
<comment type="function">
    <text evidence="6">ATP-dependent agmatine transferase that catalyzes the formation of 2-agmatinylcytidine (agm2C) at the wobble position (C34) of tRNA(Ile2), converting the codon specificity from AUG to AUA.</text>
</comment>
<keyword evidence="2 6" id="KW-0436">Ligase</keyword>
<feature type="domain" description="TiaS C-terminal zinc ribbon" evidence="10">
    <location>
        <begin position="352"/>
        <end position="393"/>
    </location>
</feature>
<keyword evidence="12" id="KW-1185">Reference proteome</keyword>
<keyword evidence="4 6" id="KW-0547">Nucleotide-binding</keyword>
<accession>N6VRW7</accession>
<dbReference type="InterPro" id="IPR055394">
    <property type="entry name" value="Zn_ribbon_TiaS"/>
</dbReference>
<reference evidence="11 12" key="1">
    <citation type="journal article" date="2013" name="Genome Announc.">
        <title>Draft Genome Sequence of a Highly Flagellated, Fast-Swimming Archaeon, Methanocaldococcus villosus Strain KIN24-T80 (DSM 22612).</title>
        <authorList>
            <person name="Thennarasu S."/>
            <person name="Polireddy D."/>
            <person name="Antony A."/>
            <person name="Yada M.R."/>
            <person name="Algarawi S."/>
            <person name="Sivakumar N."/>
        </authorList>
    </citation>
    <scope>NUCLEOTIDE SEQUENCE [LARGE SCALE GENOMIC DNA]</scope>
    <source>
        <strain evidence="11 12">KIN24-T80</strain>
    </source>
</reference>
<feature type="domain" description="TiaS FLD" evidence="8">
    <location>
        <begin position="142"/>
        <end position="253"/>
    </location>
</feature>
<dbReference type="CDD" id="cd04482">
    <property type="entry name" value="RPA2_OBF_like"/>
    <property type="match status" value="1"/>
</dbReference>
<gene>
    <name evidence="6" type="primary">tiaS</name>
    <name evidence="11" type="ORF">J422_01378</name>
</gene>
<dbReference type="GO" id="GO:0003676">
    <property type="term" value="F:nucleic acid binding"/>
    <property type="evidence" value="ECO:0007669"/>
    <property type="project" value="InterPro"/>
</dbReference>
<dbReference type="HAMAP" id="MF_01892">
    <property type="entry name" value="tRNA_Ile2_agm2C_synt"/>
    <property type="match status" value="1"/>
</dbReference>
<dbReference type="AlphaFoldDB" id="N6VRW7"/>
<evidence type="ECO:0000259" key="9">
    <source>
        <dbReference type="Pfam" id="PF22641"/>
    </source>
</evidence>
<evidence type="ECO:0000256" key="3">
    <source>
        <dbReference type="ARBA" id="ARBA00022694"/>
    </source>
</evidence>
<evidence type="ECO:0000256" key="1">
    <source>
        <dbReference type="ARBA" id="ARBA00022490"/>
    </source>
</evidence>
<dbReference type="InterPro" id="IPR012340">
    <property type="entry name" value="NA-bd_OB-fold"/>
</dbReference>
<dbReference type="STRING" id="1069083.GCA_000371805_00013"/>
<organism evidence="11 12">
    <name type="scientific">Methanocaldococcus villosus KIN24-T80</name>
    <dbReference type="NCBI Taxonomy" id="1069083"/>
    <lineage>
        <taxon>Archaea</taxon>
        <taxon>Methanobacteriati</taxon>
        <taxon>Methanobacteriota</taxon>
        <taxon>Methanomada group</taxon>
        <taxon>Methanococci</taxon>
        <taxon>Methanococcales</taxon>
        <taxon>Methanocaldococcaceae</taxon>
        <taxon>Methanocaldococcus</taxon>
    </lineage>
</organism>
<evidence type="ECO:0000256" key="2">
    <source>
        <dbReference type="ARBA" id="ARBA00022598"/>
    </source>
</evidence>
<comment type="subcellular location">
    <subcellularLocation>
        <location evidence="6">Cytoplasm</location>
    </subcellularLocation>
</comment>
<proteinExistence type="inferred from homology"/>
<name>N6VRW7_9EURY</name>
<dbReference type="PANTHER" id="PTHR40705">
    <property type="entry name" value="TRNA(ILE2) 2-AGMATINYLCYTIDINE SYNTHETASE TIAS"/>
    <property type="match status" value="1"/>
</dbReference>
<dbReference type="EC" id="6.3.4.22" evidence="6"/>
<dbReference type="Gene3D" id="3.90.600.20">
    <property type="match status" value="1"/>
</dbReference>
<evidence type="ECO:0000256" key="4">
    <source>
        <dbReference type="ARBA" id="ARBA00022741"/>
    </source>
</evidence>
<dbReference type="InterPro" id="IPR053870">
    <property type="entry name" value="TiaS-like_TCKD"/>
</dbReference>
<dbReference type="InterPro" id="IPR004365">
    <property type="entry name" value="NA-bd_OB_tRNA"/>
</dbReference>
<dbReference type="RefSeq" id="WP_004589939.1">
    <property type="nucleotide sequence ID" value="NZ_APMM01000009.1"/>
</dbReference>
<feature type="domain" description="OB" evidence="7">
    <location>
        <begin position="268"/>
        <end position="342"/>
    </location>
</feature>
<evidence type="ECO:0000259" key="7">
    <source>
        <dbReference type="Pfam" id="PF01336"/>
    </source>
</evidence>